<reference evidence="1 2" key="1">
    <citation type="submission" date="2024-08" db="EMBL/GenBank/DDBJ databases">
        <title>Halobellus sp. MBLA0158 whole genome sequence.</title>
        <authorList>
            <person name="Hwang C.Y."/>
            <person name="Cho E.-S."/>
            <person name="Seo M.-J."/>
        </authorList>
    </citation>
    <scope>NUCLEOTIDE SEQUENCE [LARGE SCALE GENOMIC DNA]</scope>
    <source>
        <strain evidence="1 2">MBLA0158</strain>
    </source>
</reference>
<dbReference type="AlphaFoldDB" id="A0ABD5MBS4"/>
<keyword evidence="2" id="KW-1185">Reference proteome</keyword>
<evidence type="ECO:0008006" key="3">
    <source>
        <dbReference type="Google" id="ProtNLM"/>
    </source>
</evidence>
<name>A0ABD5MBS4_9EURY</name>
<accession>A0ABD5MBS4</accession>
<proteinExistence type="predicted"/>
<protein>
    <recommendedName>
        <fullName evidence="3">CopG family transcriptional regulator</fullName>
    </recommendedName>
</protein>
<organism evidence="1 2">
    <name type="scientific">Halobellus rubicundus</name>
    <dbReference type="NCBI Taxonomy" id="2996466"/>
    <lineage>
        <taxon>Archaea</taxon>
        <taxon>Methanobacteriati</taxon>
        <taxon>Methanobacteriota</taxon>
        <taxon>Stenosarchaea group</taxon>
        <taxon>Halobacteria</taxon>
        <taxon>Halobacteriales</taxon>
        <taxon>Haloferacaceae</taxon>
        <taxon>Halobellus</taxon>
    </lineage>
</organism>
<gene>
    <name evidence="1" type="ORF">OS889_10155</name>
</gene>
<evidence type="ECO:0000313" key="2">
    <source>
        <dbReference type="Proteomes" id="UP001570511"/>
    </source>
</evidence>
<comment type="caution">
    <text evidence="1">The sequence shown here is derived from an EMBL/GenBank/DDBJ whole genome shotgun (WGS) entry which is preliminary data.</text>
</comment>
<evidence type="ECO:0000313" key="1">
    <source>
        <dbReference type="EMBL" id="MFA1611362.1"/>
    </source>
</evidence>
<dbReference type="RefSeq" id="WP_372389599.1">
    <property type="nucleotide sequence ID" value="NZ_JBGNYA010000001.1"/>
</dbReference>
<dbReference type="EMBL" id="JBGNYA010000001">
    <property type="protein sequence ID" value="MFA1611362.1"/>
    <property type="molecule type" value="Genomic_DNA"/>
</dbReference>
<dbReference type="Proteomes" id="UP001570511">
    <property type="component" value="Unassembled WGS sequence"/>
</dbReference>
<sequence length="79" mass="9047">MTRVPSITVDVGEPLKERMEQYGDVEWDEVSRRAIRERLETLELVEEATADTDISDADAAELADRIDEIAQRRIREASD</sequence>